<organism evidence="1 2">
    <name type="scientific">Setaria italica</name>
    <name type="common">Foxtail millet</name>
    <name type="synonym">Panicum italicum</name>
    <dbReference type="NCBI Taxonomy" id="4555"/>
    <lineage>
        <taxon>Eukaryota</taxon>
        <taxon>Viridiplantae</taxon>
        <taxon>Streptophyta</taxon>
        <taxon>Embryophyta</taxon>
        <taxon>Tracheophyta</taxon>
        <taxon>Spermatophyta</taxon>
        <taxon>Magnoliopsida</taxon>
        <taxon>Liliopsida</taxon>
        <taxon>Poales</taxon>
        <taxon>Poaceae</taxon>
        <taxon>PACMAD clade</taxon>
        <taxon>Panicoideae</taxon>
        <taxon>Panicodae</taxon>
        <taxon>Paniceae</taxon>
        <taxon>Cenchrinae</taxon>
        <taxon>Setaria</taxon>
    </lineage>
</organism>
<dbReference type="EnsemblPlants" id="KQK89541">
    <property type="protein sequence ID" value="KQK89541"/>
    <property type="gene ID" value="SETIT_039590mg"/>
</dbReference>
<dbReference type="InterPro" id="IPR050592">
    <property type="entry name" value="GDSL_lipolytic_enzyme"/>
</dbReference>
<dbReference type="AlphaFoldDB" id="K4AL11"/>
<proteinExistence type="predicted"/>
<reference evidence="2" key="1">
    <citation type="journal article" date="2012" name="Nat. Biotechnol.">
        <title>Reference genome sequence of the model plant Setaria.</title>
        <authorList>
            <person name="Bennetzen J.L."/>
            <person name="Schmutz J."/>
            <person name="Wang H."/>
            <person name="Percifield R."/>
            <person name="Hawkins J."/>
            <person name="Pontaroli A.C."/>
            <person name="Estep M."/>
            <person name="Feng L."/>
            <person name="Vaughn J.N."/>
            <person name="Grimwood J."/>
            <person name="Jenkins J."/>
            <person name="Barry K."/>
            <person name="Lindquist E."/>
            <person name="Hellsten U."/>
            <person name="Deshpande S."/>
            <person name="Wang X."/>
            <person name="Wu X."/>
            <person name="Mitros T."/>
            <person name="Triplett J."/>
            <person name="Yang X."/>
            <person name="Ye C.Y."/>
            <person name="Mauro-Herrera M."/>
            <person name="Wang L."/>
            <person name="Li P."/>
            <person name="Sharma M."/>
            <person name="Sharma R."/>
            <person name="Ronald P.C."/>
            <person name="Panaud O."/>
            <person name="Kellogg E.A."/>
            <person name="Brutnell T.P."/>
            <person name="Doust A.N."/>
            <person name="Tuskan G.A."/>
            <person name="Rokhsar D."/>
            <person name="Devos K.M."/>
        </authorList>
    </citation>
    <scope>NUCLEOTIDE SEQUENCE [LARGE SCALE GENOMIC DNA]</scope>
    <source>
        <strain evidence="2">cv. Yugu1</strain>
    </source>
</reference>
<protein>
    <recommendedName>
        <fullName evidence="3">SGNH hydrolase-type esterase domain-containing protein</fullName>
    </recommendedName>
</protein>
<dbReference type="EMBL" id="AGNK02005744">
    <property type="status" value="NOT_ANNOTATED_CDS"/>
    <property type="molecule type" value="Genomic_DNA"/>
</dbReference>
<evidence type="ECO:0000313" key="1">
    <source>
        <dbReference type="EnsemblPlants" id="KQK89541"/>
    </source>
</evidence>
<evidence type="ECO:0008006" key="3">
    <source>
        <dbReference type="Google" id="ProtNLM"/>
    </source>
</evidence>
<reference evidence="1" key="2">
    <citation type="submission" date="2018-08" db="UniProtKB">
        <authorList>
            <consortium name="EnsemblPlants"/>
        </authorList>
    </citation>
    <scope>IDENTIFICATION</scope>
    <source>
        <strain evidence="1">Yugu1</strain>
    </source>
</reference>
<name>K4AL11_SETIT</name>
<dbReference type="PANTHER" id="PTHR45642:SF17">
    <property type="entry name" value="GDSL-LIKE LIPASE_ACYLHYDROLASE FAMILY PROTEIN, EXPRESSED"/>
    <property type="match status" value="1"/>
</dbReference>
<dbReference type="PANTHER" id="PTHR45642">
    <property type="entry name" value="GDSL ESTERASE/LIPASE EXL3"/>
    <property type="match status" value="1"/>
</dbReference>
<keyword evidence="2" id="KW-1185">Reference proteome</keyword>
<dbReference type="InParanoid" id="K4AL11"/>
<dbReference type="eggNOG" id="ENOG502QW19">
    <property type="taxonomic scope" value="Eukaryota"/>
</dbReference>
<evidence type="ECO:0000313" key="2">
    <source>
        <dbReference type="Proteomes" id="UP000004995"/>
    </source>
</evidence>
<dbReference type="Gene3D" id="3.40.50.1110">
    <property type="entry name" value="SGNH hydrolase"/>
    <property type="match status" value="1"/>
</dbReference>
<dbReference type="STRING" id="4555.K4AL11"/>
<dbReference type="Gramene" id="KQK89541">
    <property type="protein sequence ID" value="KQK89541"/>
    <property type="gene ID" value="SETIT_039590mg"/>
</dbReference>
<dbReference type="HOGENOM" id="CLU_1931186_0_0_1"/>
<sequence length="131" mass="14413">MACTALSLPARLMINGCSFLPEPWSQPETLPPYLNKNLTLEDLKTGVTFASAGSGYTMPPSTLTIERQLQLFTEYKAKVGTIPERALYIVCSGSNDIVEHFTLADGMSSPEYADMMAQRAIALVEVYQLMK</sequence>
<dbReference type="InterPro" id="IPR036514">
    <property type="entry name" value="SGNH_hydro_sf"/>
</dbReference>
<dbReference type="Proteomes" id="UP000004995">
    <property type="component" value="Unassembled WGS sequence"/>
</dbReference>
<accession>K4AL11</accession>